<gene>
    <name evidence="4" type="ORF">CkaCkLH20_10115</name>
</gene>
<accession>A0A9P6HVQ1</accession>
<reference evidence="4" key="2">
    <citation type="submission" date="2020-11" db="EMBL/GenBank/DDBJ databases">
        <title>Whole genome sequencing of Colletotrichum sp.</title>
        <authorList>
            <person name="Li H."/>
        </authorList>
    </citation>
    <scope>NUCLEOTIDE SEQUENCE</scope>
    <source>
        <strain evidence="4">CkLH20</strain>
    </source>
</reference>
<reference evidence="4" key="1">
    <citation type="submission" date="2020-03" db="EMBL/GenBank/DDBJ databases">
        <authorList>
            <person name="He L."/>
        </authorList>
    </citation>
    <scope>NUCLEOTIDE SEQUENCE</scope>
    <source>
        <strain evidence="4">CkLH20</strain>
    </source>
</reference>
<keyword evidence="2" id="KW-0472">Membrane</keyword>
<feature type="transmembrane region" description="Helical" evidence="2">
    <location>
        <begin position="580"/>
        <end position="601"/>
    </location>
</feature>
<dbReference type="PANTHER" id="PTHR23028">
    <property type="entry name" value="ACETYLTRANSFERASE"/>
    <property type="match status" value="1"/>
</dbReference>
<dbReference type="InterPro" id="IPR050879">
    <property type="entry name" value="Acyltransferase_3"/>
</dbReference>
<protein>
    <recommendedName>
        <fullName evidence="3">Acyltransferase 3 domain-containing protein</fullName>
    </recommendedName>
</protein>
<keyword evidence="2" id="KW-1133">Transmembrane helix</keyword>
<evidence type="ECO:0000313" key="5">
    <source>
        <dbReference type="Proteomes" id="UP000781932"/>
    </source>
</evidence>
<evidence type="ECO:0000256" key="2">
    <source>
        <dbReference type="SAM" id="Phobius"/>
    </source>
</evidence>
<evidence type="ECO:0000313" key="4">
    <source>
        <dbReference type="EMBL" id="KAF9872288.1"/>
    </source>
</evidence>
<dbReference type="GO" id="GO:0016747">
    <property type="term" value="F:acyltransferase activity, transferring groups other than amino-acyl groups"/>
    <property type="evidence" value="ECO:0007669"/>
    <property type="project" value="InterPro"/>
</dbReference>
<dbReference type="AlphaFoldDB" id="A0A9P6HVQ1"/>
<proteinExistence type="predicted"/>
<feature type="transmembrane region" description="Helical" evidence="2">
    <location>
        <begin position="72"/>
        <end position="93"/>
    </location>
</feature>
<dbReference type="PANTHER" id="PTHR23028:SF134">
    <property type="entry name" value="PUTATIVE (AFU_ORTHOLOGUE AFUA_4G08520)-RELATED"/>
    <property type="match status" value="1"/>
</dbReference>
<dbReference type="GeneID" id="62165903"/>
<dbReference type="InterPro" id="IPR002656">
    <property type="entry name" value="Acyl_transf_3_dom"/>
</dbReference>
<feature type="transmembrane region" description="Helical" evidence="2">
    <location>
        <begin position="206"/>
        <end position="227"/>
    </location>
</feature>
<name>A0A9P6HVQ1_9PEZI</name>
<feature type="domain" description="Acyltransferase 3" evidence="3">
    <location>
        <begin position="109"/>
        <end position="317"/>
    </location>
</feature>
<dbReference type="EMBL" id="JAATWM020000038">
    <property type="protein sequence ID" value="KAF9872288.1"/>
    <property type="molecule type" value="Genomic_DNA"/>
</dbReference>
<feature type="transmembrane region" description="Helical" evidence="2">
    <location>
        <begin position="365"/>
        <end position="385"/>
    </location>
</feature>
<organism evidence="4 5">
    <name type="scientific">Colletotrichum karsti</name>
    <dbReference type="NCBI Taxonomy" id="1095194"/>
    <lineage>
        <taxon>Eukaryota</taxon>
        <taxon>Fungi</taxon>
        <taxon>Dikarya</taxon>
        <taxon>Ascomycota</taxon>
        <taxon>Pezizomycotina</taxon>
        <taxon>Sordariomycetes</taxon>
        <taxon>Hypocreomycetidae</taxon>
        <taxon>Glomerellales</taxon>
        <taxon>Glomerellaceae</taxon>
        <taxon>Colletotrichum</taxon>
        <taxon>Colletotrichum boninense species complex</taxon>
    </lineage>
</organism>
<evidence type="ECO:0000256" key="1">
    <source>
        <dbReference type="SAM" id="MobiDB-lite"/>
    </source>
</evidence>
<feature type="region of interest" description="Disordered" evidence="1">
    <location>
        <begin position="1"/>
        <end position="26"/>
    </location>
</feature>
<sequence length="628" mass="71637">MTFTDPFGEGLGSSADSQIPLNDGADQNPEHVTSPLLMSFRSARNSVISVIGDYVDEEQEQIWRDKASRIFAYARPVLFTILPGFILSPIQYYTCKSSRTTPKRLSPTAYLDGLRGVAAFTVYIFHITYLWYPSLRMGYMVTPAYNWFSQMSMIRILHSGRSSVAVFFVISGYVLTIRSLTMIYQRKNDQFLNTLVGSSFRRPLRLYLPIVASTFIIAVMVHFGYYIKDPTRALVPPVKATLGEQLQHWFWDLVALIYPFKSIKGRENIAGMIYDGHLWTIPVEFQGSLLVFMLLLIFARARRWIHIAATMLVVYWLVHNGEWDKALFPVGLLLAELSIIVPAAKQHDELPTSITPVARNIFRRCMAAFRYVWTFSFFLLGIHMMCFPEIKGAITPGFKWMNNPTLVSPYYLDRGNDDRIQLYWNAIGAILFIIALMYFPPVNAGRIFRSLVRCDIRMPWYRTNPALNEQEKMEMDEALSSANAPRDSDNGEGSASQPAVSLNLENREPFLQRLFTTSVSQYLGQLSYSLYLWHGMVNHAVGVRWINPAQVALAQAEAVFRQPPAGISSEVALEGLHKAISIYGTSFIWGMLVNTFVLLWVSDVFNRLVDVPAVRFTRWISEKSFRND</sequence>
<keyword evidence="5" id="KW-1185">Reference proteome</keyword>
<feature type="transmembrane region" description="Helical" evidence="2">
    <location>
        <begin position="164"/>
        <end position="185"/>
    </location>
</feature>
<evidence type="ECO:0000259" key="3">
    <source>
        <dbReference type="Pfam" id="PF01757"/>
    </source>
</evidence>
<feature type="transmembrane region" description="Helical" evidence="2">
    <location>
        <begin position="278"/>
        <end position="297"/>
    </location>
</feature>
<dbReference type="OrthoDB" id="5819582at2759"/>
<dbReference type="Proteomes" id="UP000781932">
    <property type="component" value="Unassembled WGS sequence"/>
</dbReference>
<feature type="transmembrane region" description="Helical" evidence="2">
    <location>
        <begin position="113"/>
        <end position="132"/>
    </location>
</feature>
<feature type="transmembrane region" description="Helical" evidence="2">
    <location>
        <begin position="422"/>
        <end position="439"/>
    </location>
</feature>
<keyword evidence="2" id="KW-0812">Transmembrane</keyword>
<dbReference type="Pfam" id="PF01757">
    <property type="entry name" value="Acyl_transf_3"/>
    <property type="match status" value="1"/>
</dbReference>
<dbReference type="RefSeq" id="XP_038741749.1">
    <property type="nucleotide sequence ID" value="XM_038892829.1"/>
</dbReference>
<comment type="caution">
    <text evidence="4">The sequence shown here is derived from an EMBL/GenBank/DDBJ whole genome shotgun (WGS) entry which is preliminary data.</text>
</comment>
<feature type="region of interest" description="Disordered" evidence="1">
    <location>
        <begin position="474"/>
        <end position="498"/>
    </location>
</feature>